<reference evidence="1 2" key="1">
    <citation type="submission" date="2020-12" db="EMBL/GenBank/DDBJ databases">
        <title>Novel Thalassolituus-related marine hydrocarbonoclastic bacteria mediated algae-derived hydrocarbons mineralization in twilight zone of the northern South China Sea.</title>
        <authorList>
            <person name="Dong C."/>
        </authorList>
    </citation>
    <scope>NUCLEOTIDE SEQUENCE [LARGE SCALE GENOMIC DNA]</scope>
    <source>
        <strain evidence="1 2">IMCC1826</strain>
    </source>
</reference>
<evidence type="ECO:0000313" key="2">
    <source>
        <dbReference type="Proteomes" id="UP000714380"/>
    </source>
</evidence>
<proteinExistence type="predicted"/>
<sequence>MKNSEWIHPSNKKQQQWAFKYLAKKKDWDEGSDVAEQVLLDISKGKRLSDNERAQMESAWRSHLSRQKKKTKSVTLPIDAYNIVQDEAKQLNISASQFMEALIEIYRDKPNRASIVFKVTKI</sequence>
<dbReference type="EMBL" id="JAEDAH010000063">
    <property type="protein sequence ID" value="MCA6064331.1"/>
    <property type="molecule type" value="Genomic_DNA"/>
</dbReference>
<keyword evidence="2" id="KW-1185">Reference proteome</keyword>
<evidence type="ECO:0000313" key="1">
    <source>
        <dbReference type="EMBL" id="MCA6064331.1"/>
    </source>
</evidence>
<protein>
    <recommendedName>
        <fullName evidence="3">Ribbon-helix-helix protein CopG domain-containing protein</fullName>
    </recommendedName>
</protein>
<evidence type="ECO:0008006" key="3">
    <source>
        <dbReference type="Google" id="ProtNLM"/>
    </source>
</evidence>
<name>A0ABS7ZRE7_9GAMM</name>
<dbReference type="RefSeq" id="WP_225675206.1">
    <property type="nucleotide sequence ID" value="NZ_JAEDAH010000063.1"/>
</dbReference>
<organism evidence="1 2">
    <name type="scientific">Thalassolituus marinus</name>
    <dbReference type="NCBI Taxonomy" id="671053"/>
    <lineage>
        <taxon>Bacteria</taxon>
        <taxon>Pseudomonadati</taxon>
        <taxon>Pseudomonadota</taxon>
        <taxon>Gammaproteobacteria</taxon>
        <taxon>Oceanospirillales</taxon>
        <taxon>Oceanospirillaceae</taxon>
        <taxon>Thalassolituus</taxon>
    </lineage>
</organism>
<gene>
    <name evidence="1" type="ORF">I9W95_12000</name>
</gene>
<accession>A0ABS7ZRE7</accession>
<comment type="caution">
    <text evidence="1">The sequence shown here is derived from an EMBL/GenBank/DDBJ whole genome shotgun (WGS) entry which is preliminary data.</text>
</comment>
<dbReference type="Proteomes" id="UP000714380">
    <property type="component" value="Unassembled WGS sequence"/>
</dbReference>